<dbReference type="PANTHER" id="PTHR19850">
    <property type="entry name" value="GUANINE NUCLEOTIDE-BINDING PROTEIN BETA G PROTEIN BETA"/>
    <property type="match status" value="1"/>
</dbReference>
<dbReference type="GO" id="GO:0007165">
    <property type="term" value="P:signal transduction"/>
    <property type="evidence" value="ECO:0007669"/>
    <property type="project" value="UniProtKB-KW"/>
</dbReference>
<dbReference type="PROSITE" id="PS50294">
    <property type="entry name" value="WD_REPEATS_REGION"/>
    <property type="match status" value="3"/>
</dbReference>
<comment type="similarity">
    <text evidence="1">Belongs to the WD repeat G protein beta family.</text>
</comment>
<evidence type="ECO:0000256" key="1">
    <source>
        <dbReference type="ARBA" id="ARBA00009768"/>
    </source>
</evidence>
<keyword evidence="3" id="KW-0677">Repeat</keyword>
<dbReference type="InterPro" id="IPR020472">
    <property type="entry name" value="WD40_PAC1"/>
</dbReference>
<keyword evidence="8" id="KW-1185">Reference proteome</keyword>
<comment type="caution">
    <text evidence="7">The sequence shown here is derived from an EMBL/GenBank/DDBJ whole genome shotgun (WGS) entry which is preliminary data.</text>
</comment>
<dbReference type="Gene3D" id="2.130.10.10">
    <property type="entry name" value="YVTN repeat-like/Quinoprotein amine dehydrogenase"/>
    <property type="match status" value="1"/>
</dbReference>
<dbReference type="OrthoDB" id="10255630at2759"/>
<reference evidence="7 8" key="1">
    <citation type="journal article" date="2013" name="Curr. Biol.">
        <title>The Genome of the Foraminiferan Reticulomyxa filosa.</title>
        <authorList>
            <person name="Glockner G."/>
            <person name="Hulsmann N."/>
            <person name="Schleicher M."/>
            <person name="Noegel A.A."/>
            <person name="Eichinger L."/>
            <person name="Gallinger C."/>
            <person name="Pawlowski J."/>
            <person name="Sierra R."/>
            <person name="Euteneuer U."/>
            <person name="Pillet L."/>
            <person name="Moustafa A."/>
            <person name="Platzer M."/>
            <person name="Groth M."/>
            <person name="Szafranski K."/>
            <person name="Schliwa M."/>
        </authorList>
    </citation>
    <scope>NUCLEOTIDE SEQUENCE [LARGE SCALE GENOMIC DNA]</scope>
</reference>
<evidence type="ECO:0000313" key="8">
    <source>
        <dbReference type="Proteomes" id="UP000023152"/>
    </source>
</evidence>
<dbReference type="InterPro" id="IPR015943">
    <property type="entry name" value="WD40/YVTN_repeat-like_dom_sf"/>
</dbReference>
<dbReference type="PRINTS" id="PR00319">
    <property type="entry name" value="GPROTEINB"/>
</dbReference>
<dbReference type="PRINTS" id="PR00320">
    <property type="entry name" value="GPROTEINBRPT"/>
</dbReference>
<feature type="repeat" description="WD" evidence="5">
    <location>
        <begin position="242"/>
        <end position="283"/>
    </location>
</feature>
<evidence type="ECO:0000256" key="5">
    <source>
        <dbReference type="PROSITE-ProRule" id="PRU00221"/>
    </source>
</evidence>
<dbReference type="AlphaFoldDB" id="X6LY79"/>
<name>X6LY79_RETFI</name>
<proteinExistence type="inferred from homology"/>
<dbReference type="InterPro" id="IPR001680">
    <property type="entry name" value="WD40_rpt"/>
</dbReference>
<evidence type="ECO:0000256" key="2">
    <source>
        <dbReference type="ARBA" id="ARBA00022574"/>
    </source>
</evidence>
<dbReference type="SUPFAM" id="SSF50978">
    <property type="entry name" value="WD40 repeat-like"/>
    <property type="match status" value="1"/>
</dbReference>
<dbReference type="InterPro" id="IPR001632">
    <property type="entry name" value="WD40_G-protein_beta-like"/>
</dbReference>
<organism evidence="7 8">
    <name type="scientific">Reticulomyxa filosa</name>
    <dbReference type="NCBI Taxonomy" id="46433"/>
    <lineage>
        <taxon>Eukaryota</taxon>
        <taxon>Sar</taxon>
        <taxon>Rhizaria</taxon>
        <taxon>Retaria</taxon>
        <taxon>Foraminifera</taxon>
        <taxon>Monothalamids</taxon>
        <taxon>Reticulomyxidae</taxon>
        <taxon>Reticulomyxa</taxon>
    </lineage>
</organism>
<feature type="repeat" description="WD" evidence="5">
    <location>
        <begin position="325"/>
        <end position="357"/>
    </location>
</feature>
<dbReference type="PROSITE" id="PS50082">
    <property type="entry name" value="WD_REPEATS_2"/>
    <property type="match status" value="4"/>
</dbReference>
<dbReference type="CDD" id="cd00200">
    <property type="entry name" value="WD40"/>
    <property type="match status" value="1"/>
</dbReference>
<feature type="repeat" description="WD" evidence="5">
    <location>
        <begin position="198"/>
        <end position="230"/>
    </location>
</feature>
<keyword evidence="4" id="KW-0807">Transducer</keyword>
<accession>X6LY79</accession>
<sequence>MLQFLNRVVNINEELKECNIQLEQLKEAIKKKRQILNTFQTYVKTKQLKTPKQKKLKQSKIQLKGHFGTIRDINWCHDNKHLLSAARDGKLLIWDTVTAMKKKLISFPNPWIVSCAFSPGGNFIASGASSGICTICDVSDLNSPEAKPVETQIKCELIGHNGYLSCCKFIDENTIITTSGDSTVGCWNIEKEHMVDIFLGHRGDVMSVAVDLSSRLCITVSADATAKVWDHRTPKRWILDFSGFHQNDINCVQFFPNKHSFVTGSSDASCRLFDLRAYQQMAIYQNNMQDPISTVDVSVSGHYIFAGCENLVLVWDVIHPESSYQLQHHNKVPRLQVSPSGHVVATGSWDCMIHLWS</sequence>
<evidence type="ECO:0000256" key="3">
    <source>
        <dbReference type="ARBA" id="ARBA00022737"/>
    </source>
</evidence>
<dbReference type="Proteomes" id="UP000023152">
    <property type="component" value="Unassembled WGS sequence"/>
</dbReference>
<dbReference type="InterPro" id="IPR016346">
    <property type="entry name" value="G-protein_beta_1-5"/>
</dbReference>
<feature type="repeat" description="WD" evidence="5">
    <location>
        <begin position="63"/>
        <end position="95"/>
    </location>
</feature>
<dbReference type="SMART" id="SM00320">
    <property type="entry name" value="WD40"/>
    <property type="match status" value="7"/>
</dbReference>
<dbReference type="InterPro" id="IPR036322">
    <property type="entry name" value="WD40_repeat_dom_sf"/>
</dbReference>
<dbReference type="PIRSF" id="PIRSF002394">
    <property type="entry name" value="GN-bd_beta"/>
    <property type="match status" value="1"/>
</dbReference>
<evidence type="ECO:0000313" key="7">
    <source>
        <dbReference type="EMBL" id="ETO06311.1"/>
    </source>
</evidence>
<protein>
    <submittedName>
        <fullName evidence="7">Guanine nucleotide-binding protein beta subunit</fullName>
    </submittedName>
</protein>
<evidence type="ECO:0000256" key="4">
    <source>
        <dbReference type="ARBA" id="ARBA00023224"/>
    </source>
</evidence>
<keyword evidence="2 5" id="KW-0853">WD repeat</keyword>
<gene>
    <name evidence="7" type="ORF">RFI_31084</name>
</gene>
<keyword evidence="6" id="KW-0175">Coiled coil</keyword>
<feature type="coiled-coil region" evidence="6">
    <location>
        <begin position="8"/>
        <end position="35"/>
    </location>
</feature>
<dbReference type="EMBL" id="ASPP01027249">
    <property type="protein sequence ID" value="ETO06311.1"/>
    <property type="molecule type" value="Genomic_DNA"/>
</dbReference>
<dbReference type="Pfam" id="PF25391">
    <property type="entry name" value="WD40_Gbeta"/>
    <property type="match status" value="1"/>
</dbReference>
<evidence type="ECO:0000256" key="6">
    <source>
        <dbReference type="SAM" id="Coils"/>
    </source>
</evidence>